<dbReference type="InterPro" id="IPR050704">
    <property type="entry name" value="Peptidase_C85-like"/>
</dbReference>
<dbReference type="Gene3D" id="3.90.70.80">
    <property type="match status" value="1"/>
</dbReference>
<dbReference type="Pfam" id="PF02338">
    <property type="entry name" value="OTU"/>
    <property type="match status" value="1"/>
</dbReference>
<sequence>MNENKDESKELEEIRNRHRVEKKELQSKIQSLKKTTSKGDKKKKKEVADMIAQLEKDLENKQAEEIDKFLDVKSNLDVIEQISCNDNETEIEQEKSIPRLSRAQKRRNKKQHEQQEREKRIQEQEEVNKLGPRAMELQSIEQILKSQGLEMYNIPADGNCLYYAINHQLEITGRDTLTISKLRKLTANYMRDNKDDFMPFMYTPNEDPMTEELFEKYCNDVEKTKMWGSQLEIKALSSTLKCPIKVIQGNGPIALQGENYEGPPLILTYHRYLYRLGAHYNSTILNLNKINDFHD</sequence>
<dbReference type="InterPro" id="IPR003323">
    <property type="entry name" value="OTU_dom"/>
</dbReference>
<dbReference type="RefSeq" id="XP_018327750.1">
    <property type="nucleotide sequence ID" value="XM_018472248.2"/>
</dbReference>
<dbReference type="PANTHER" id="PTHR12419:SF10">
    <property type="entry name" value="DEUBIQUITINASE OTUD6B"/>
    <property type="match status" value="1"/>
</dbReference>
<dbReference type="FunCoup" id="A0A1W4X5Z3">
    <property type="interactions" value="231"/>
</dbReference>
<dbReference type="GO" id="GO:0004843">
    <property type="term" value="F:cysteine-type deubiquitinase activity"/>
    <property type="evidence" value="ECO:0007669"/>
    <property type="project" value="TreeGrafter"/>
</dbReference>
<dbReference type="SUPFAM" id="SSF54001">
    <property type="entry name" value="Cysteine proteinases"/>
    <property type="match status" value="1"/>
</dbReference>
<keyword evidence="1" id="KW-0378">Hydrolase</keyword>
<evidence type="ECO:0000259" key="3">
    <source>
        <dbReference type="PROSITE" id="PS50802"/>
    </source>
</evidence>
<dbReference type="OrthoDB" id="415023at2759"/>
<feature type="domain" description="OTU" evidence="3">
    <location>
        <begin position="149"/>
        <end position="286"/>
    </location>
</feature>
<dbReference type="InterPro" id="IPR038765">
    <property type="entry name" value="Papain-like_cys_pep_sf"/>
</dbReference>
<dbReference type="CDD" id="cd22761">
    <property type="entry name" value="OTU_OTUD6"/>
    <property type="match status" value="1"/>
</dbReference>
<feature type="compositionally biased region" description="Basic and acidic residues" evidence="2">
    <location>
        <begin position="111"/>
        <end position="127"/>
    </location>
</feature>
<proteinExistence type="predicted"/>
<evidence type="ECO:0000256" key="2">
    <source>
        <dbReference type="SAM" id="MobiDB-lite"/>
    </source>
</evidence>
<dbReference type="GeneID" id="108738712"/>
<accession>A0A1W4X5Z3</accession>
<feature type="region of interest" description="Disordered" evidence="2">
    <location>
        <begin position="89"/>
        <end position="127"/>
    </location>
</feature>
<protein>
    <submittedName>
        <fullName evidence="5">Deubiquitinase OTUD6B</fullName>
    </submittedName>
</protein>
<dbReference type="PANTHER" id="PTHR12419">
    <property type="entry name" value="OTU DOMAIN CONTAINING PROTEIN"/>
    <property type="match status" value="1"/>
</dbReference>
<name>A0A1W4X5Z3_AGRPL</name>
<dbReference type="InterPro" id="IPR049772">
    <property type="entry name" value="OTU_OTUD6"/>
</dbReference>
<keyword evidence="4" id="KW-1185">Reference proteome</keyword>
<dbReference type="InParanoid" id="A0A1W4X5Z3"/>
<gene>
    <name evidence="5" type="primary">LOC108738712</name>
</gene>
<reference evidence="5" key="1">
    <citation type="submission" date="2025-08" db="UniProtKB">
        <authorList>
            <consortium name="RefSeq"/>
        </authorList>
    </citation>
    <scope>IDENTIFICATION</scope>
    <source>
        <tissue evidence="5">Entire body</tissue>
    </source>
</reference>
<organism evidence="4 5">
    <name type="scientific">Agrilus planipennis</name>
    <name type="common">Emerald ash borer</name>
    <name type="synonym">Agrilus marcopoli</name>
    <dbReference type="NCBI Taxonomy" id="224129"/>
    <lineage>
        <taxon>Eukaryota</taxon>
        <taxon>Metazoa</taxon>
        <taxon>Ecdysozoa</taxon>
        <taxon>Arthropoda</taxon>
        <taxon>Hexapoda</taxon>
        <taxon>Insecta</taxon>
        <taxon>Pterygota</taxon>
        <taxon>Neoptera</taxon>
        <taxon>Endopterygota</taxon>
        <taxon>Coleoptera</taxon>
        <taxon>Polyphaga</taxon>
        <taxon>Elateriformia</taxon>
        <taxon>Buprestoidea</taxon>
        <taxon>Buprestidae</taxon>
        <taxon>Agrilinae</taxon>
        <taxon>Agrilus</taxon>
    </lineage>
</organism>
<evidence type="ECO:0000313" key="4">
    <source>
        <dbReference type="Proteomes" id="UP000192223"/>
    </source>
</evidence>
<dbReference type="GO" id="GO:0016579">
    <property type="term" value="P:protein deubiquitination"/>
    <property type="evidence" value="ECO:0007669"/>
    <property type="project" value="TreeGrafter"/>
</dbReference>
<feature type="region of interest" description="Disordered" evidence="2">
    <location>
        <begin position="1"/>
        <end position="45"/>
    </location>
</feature>
<dbReference type="AlphaFoldDB" id="A0A1W4X5Z3"/>
<evidence type="ECO:0000256" key="1">
    <source>
        <dbReference type="ARBA" id="ARBA00022801"/>
    </source>
</evidence>
<dbReference type="Proteomes" id="UP000192223">
    <property type="component" value="Unplaced"/>
</dbReference>
<evidence type="ECO:0000313" key="5">
    <source>
        <dbReference type="RefSeq" id="XP_018327750.1"/>
    </source>
</evidence>
<feature type="compositionally biased region" description="Basic and acidic residues" evidence="2">
    <location>
        <begin position="1"/>
        <end position="26"/>
    </location>
</feature>
<dbReference type="PROSITE" id="PS50802">
    <property type="entry name" value="OTU"/>
    <property type="match status" value="1"/>
</dbReference>
<dbReference type="KEGG" id="apln:108738712"/>
<dbReference type="STRING" id="224129.A0A1W4X5Z3"/>